<feature type="region of interest" description="Disordered" evidence="1">
    <location>
        <begin position="32"/>
        <end position="56"/>
    </location>
</feature>
<reference evidence="2" key="1">
    <citation type="journal article" date="2023" name="Science">
        <title>Genome structures resolve the early diversification of teleost fishes.</title>
        <authorList>
            <person name="Parey E."/>
            <person name="Louis A."/>
            <person name="Montfort J."/>
            <person name="Bouchez O."/>
            <person name="Roques C."/>
            <person name="Iampietro C."/>
            <person name="Lluch J."/>
            <person name="Castinel A."/>
            <person name="Donnadieu C."/>
            <person name="Desvignes T."/>
            <person name="Floi Bucao C."/>
            <person name="Jouanno E."/>
            <person name="Wen M."/>
            <person name="Mejri S."/>
            <person name="Dirks R."/>
            <person name="Jansen H."/>
            <person name="Henkel C."/>
            <person name="Chen W.J."/>
            <person name="Zahm M."/>
            <person name="Cabau C."/>
            <person name="Klopp C."/>
            <person name="Thompson A.W."/>
            <person name="Robinson-Rechavi M."/>
            <person name="Braasch I."/>
            <person name="Lecointre G."/>
            <person name="Bobe J."/>
            <person name="Postlethwait J.H."/>
            <person name="Berthelot C."/>
            <person name="Roest Crollius H."/>
            <person name="Guiguen Y."/>
        </authorList>
    </citation>
    <scope>NUCLEOTIDE SEQUENCE</scope>
    <source>
        <strain evidence="2">WJC10195</strain>
    </source>
</reference>
<sequence>MVSQLHLTSILIQNPLEAFAITGAPLVRITHVTPPPPPLSAHPFKSRQPSSRPLSAVRPRGLPALTVAHSAWPCLSVAHRDLLNVFTSFRFQIQILT</sequence>
<evidence type="ECO:0000313" key="3">
    <source>
        <dbReference type="Proteomes" id="UP001152622"/>
    </source>
</evidence>
<accession>A0A9Q1FT74</accession>
<dbReference type="EMBL" id="JAINUF010000004">
    <property type="protein sequence ID" value="KAJ8365549.1"/>
    <property type="molecule type" value="Genomic_DNA"/>
</dbReference>
<organism evidence="2 3">
    <name type="scientific">Synaphobranchus kaupii</name>
    <name type="common">Kaup's arrowtooth eel</name>
    <dbReference type="NCBI Taxonomy" id="118154"/>
    <lineage>
        <taxon>Eukaryota</taxon>
        <taxon>Metazoa</taxon>
        <taxon>Chordata</taxon>
        <taxon>Craniata</taxon>
        <taxon>Vertebrata</taxon>
        <taxon>Euteleostomi</taxon>
        <taxon>Actinopterygii</taxon>
        <taxon>Neopterygii</taxon>
        <taxon>Teleostei</taxon>
        <taxon>Anguilliformes</taxon>
        <taxon>Synaphobranchidae</taxon>
        <taxon>Synaphobranchus</taxon>
    </lineage>
</organism>
<protein>
    <submittedName>
        <fullName evidence="2">Uncharacterized protein</fullName>
    </submittedName>
</protein>
<evidence type="ECO:0000313" key="2">
    <source>
        <dbReference type="EMBL" id="KAJ8365549.1"/>
    </source>
</evidence>
<dbReference type="Proteomes" id="UP001152622">
    <property type="component" value="Chromosome 4"/>
</dbReference>
<proteinExistence type="predicted"/>
<gene>
    <name evidence="2" type="ORF">SKAU_G00143800</name>
</gene>
<comment type="caution">
    <text evidence="2">The sequence shown here is derived from an EMBL/GenBank/DDBJ whole genome shotgun (WGS) entry which is preliminary data.</text>
</comment>
<evidence type="ECO:0000256" key="1">
    <source>
        <dbReference type="SAM" id="MobiDB-lite"/>
    </source>
</evidence>
<keyword evidence="3" id="KW-1185">Reference proteome</keyword>
<name>A0A9Q1FT74_SYNKA</name>
<dbReference type="AlphaFoldDB" id="A0A9Q1FT74"/>